<feature type="region of interest" description="Disordered" evidence="1">
    <location>
        <begin position="1"/>
        <end position="28"/>
    </location>
</feature>
<gene>
    <name evidence="2" type="ORF">MNB_SV-6-921</name>
</gene>
<sequence length="87" mass="10231">MVSMVSMVSADDNNSTEHNRSKKTNITKSEVEKQIEREKIYAKEKRFYQGSEYNLSSSEVNKESLKHIKKIEPDYDFDMDDVYSDIQ</sequence>
<reference evidence="2" key="1">
    <citation type="submission" date="2016-10" db="EMBL/GenBank/DDBJ databases">
        <authorList>
            <person name="de Groot N.N."/>
        </authorList>
    </citation>
    <scope>NUCLEOTIDE SEQUENCE</scope>
</reference>
<name>A0A1W1B8P7_9ZZZZ</name>
<organism evidence="2">
    <name type="scientific">hydrothermal vent metagenome</name>
    <dbReference type="NCBI Taxonomy" id="652676"/>
    <lineage>
        <taxon>unclassified sequences</taxon>
        <taxon>metagenomes</taxon>
        <taxon>ecological metagenomes</taxon>
    </lineage>
</organism>
<evidence type="ECO:0000256" key="1">
    <source>
        <dbReference type="SAM" id="MobiDB-lite"/>
    </source>
</evidence>
<evidence type="ECO:0000313" key="2">
    <source>
        <dbReference type="EMBL" id="SFV49921.1"/>
    </source>
</evidence>
<protein>
    <submittedName>
        <fullName evidence="2">Uncharacterized protein</fullName>
    </submittedName>
</protein>
<dbReference type="EMBL" id="FPHC01000004">
    <property type="protein sequence ID" value="SFV49921.1"/>
    <property type="molecule type" value="Genomic_DNA"/>
</dbReference>
<accession>A0A1W1B8P7</accession>
<dbReference type="AlphaFoldDB" id="A0A1W1B8P7"/>
<proteinExistence type="predicted"/>